<evidence type="ECO:0000256" key="5">
    <source>
        <dbReference type="HAMAP-Rule" id="MF_01107"/>
    </source>
</evidence>
<dbReference type="HAMAP" id="MF_01107">
    <property type="entry name" value="ArgD_aminotrans_3"/>
    <property type="match status" value="1"/>
</dbReference>
<sequence length="388" mass="42420">MSFEAIKKQEQEYILHSYGRVDVALSHGKNAEAWDVEGKHYYDFTSGIGVNALGYSDEGWVKAVTEQAGKIQHMSNYYYCDKNTQLAELLAKNSGLCRSFFCNSGAEANECAIKIARKYGEKKHAYKVITLENSFHGRTLTTLAATGQDGFHQLFTPLTEGFVYAKGNDVEDLKAKLADPEVCAVLLESVQGEGGVVPMEEDYLKAVRELCTEHDVLMMLDEVQTGIGRTGYFFSYQRAGILPDVVTAAKGLGGGLPIGVCIAGEKVKDVFAPGMNGSTFGANPVVCAGAVEVVSRVSKPEFLKEVQEKGEYFKEQLLKMPNVEFVRGRSMMIGVKVKDKDAHDVLNACAKAGLLILTAKDLVRFLPPLTITKEEIDAGLAIFAEQIK</sequence>
<comment type="miscellaneous">
    <text evidence="5">May also have succinyldiaminopimelate aminotransferase activity, thus carrying out the corresponding step in lysine biosynthesis.</text>
</comment>
<dbReference type="InterPro" id="IPR005814">
    <property type="entry name" value="Aminotrans_3"/>
</dbReference>
<feature type="modified residue" description="N6-(pyridoxal phosphate)lysine" evidence="5">
    <location>
        <position position="250"/>
    </location>
</feature>
<dbReference type="InterPro" id="IPR015424">
    <property type="entry name" value="PyrdxlP-dep_Trfase"/>
</dbReference>
<evidence type="ECO:0000256" key="1">
    <source>
        <dbReference type="ARBA" id="ARBA00022576"/>
    </source>
</evidence>
<dbReference type="PANTHER" id="PTHR11986:SF79">
    <property type="entry name" value="ACETYLORNITHINE AMINOTRANSFERASE, MITOCHONDRIAL"/>
    <property type="match status" value="1"/>
</dbReference>
<comment type="caution">
    <text evidence="6">The sequence shown here is derived from an EMBL/GenBank/DDBJ whole genome shotgun (WGS) entry which is preliminary data.</text>
</comment>
<dbReference type="GO" id="GO:0042802">
    <property type="term" value="F:identical protein binding"/>
    <property type="evidence" value="ECO:0007669"/>
    <property type="project" value="TreeGrafter"/>
</dbReference>
<comment type="cofactor">
    <cofactor evidence="5">
        <name>pyridoxal 5'-phosphate</name>
        <dbReference type="ChEBI" id="CHEBI:597326"/>
    </cofactor>
    <text evidence="5">Binds 1 pyridoxal phosphate per subunit.</text>
</comment>
<dbReference type="NCBIfam" id="TIGR00707">
    <property type="entry name" value="argD"/>
    <property type="match status" value="1"/>
</dbReference>
<dbReference type="InterPro" id="IPR015422">
    <property type="entry name" value="PyrdxlP-dep_Trfase_small"/>
</dbReference>
<accession>A0AAE3AKG2</accession>
<protein>
    <recommendedName>
        <fullName evidence="5">Acetylornithine aminotransferase</fullName>
        <shortName evidence="5">ACOAT</shortName>
        <ecNumber evidence="5">2.6.1.11</ecNumber>
    </recommendedName>
</protein>
<dbReference type="FunFam" id="3.40.640.10:FF:000004">
    <property type="entry name" value="Acetylornithine aminotransferase"/>
    <property type="match status" value="1"/>
</dbReference>
<comment type="catalytic activity">
    <reaction evidence="5">
        <text>N(2)-acetyl-L-ornithine + 2-oxoglutarate = N-acetyl-L-glutamate 5-semialdehyde + L-glutamate</text>
        <dbReference type="Rhea" id="RHEA:18049"/>
        <dbReference type="ChEBI" id="CHEBI:16810"/>
        <dbReference type="ChEBI" id="CHEBI:29123"/>
        <dbReference type="ChEBI" id="CHEBI:29985"/>
        <dbReference type="ChEBI" id="CHEBI:57805"/>
        <dbReference type="EC" id="2.6.1.11"/>
    </reaction>
</comment>
<feature type="binding site" evidence="5">
    <location>
        <position position="138"/>
    </location>
    <ligand>
        <name>N(2)-acetyl-L-ornithine</name>
        <dbReference type="ChEBI" id="CHEBI:57805"/>
    </ligand>
</feature>
<dbReference type="InterPro" id="IPR004636">
    <property type="entry name" value="AcOrn/SuccOrn_fam"/>
</dbReference>
<dbReference type="Pfam" id="PF00202">
    <property type="entry name" value="Aminotran_3"/>
    <property type="match status" value="1"/>
</dbReference>
<name>A0AAE3AKG2_9FIRM</name>
<dbReference type="InterPro" id="IPR050103">
    <property type="entry name" value="Class-III_PLP-dep_AT"/>
</dbReference>
<dbReference type="GO" id="GO:0005737">
    <property type="term" value="C:cytoplasm"/>
    <property type="evidence" value="ECO:0007669"/>
    <property type="project" value="UniProtKB-SubCell"/>
</dbReference>
<keyword evidence="1 5" id="KW-0032">Aminotransferase</keyword>
<dbReference type="AlphaFoldDB" id="A0AAE3AKG2"/>
<keyword evidence="2 5" id="KW-0028">Amino-acid biosynthesis</keyword>
<dbReference type="Proteomes" id="UP001199424">
    <property type="component" value="Unassembled WGS sequence"/>
</dbReference>
<evidence type="ECO:0000313" key="6">
    <source>
        <dbReference type="EMBL" id="MCC2136916.1"/>
    </source>
</evidence>
<feature type="binding site" evidence="5">
    <location>
        <position position="135"/>
    </location>
    <ligand>
        <name>pyridoxal 5'-phosphate</name>
        <dbReference type="ChEBI" id="CHEBI:597326"/>
    </ligand>
</feature>
<feature type="binding site" evidence="5">
    <location>
        <position position="278"/>
    </location>
    <ligand>
        <name>N(2)-acetyl-L-ornithine</name>
        <dbReference type="ChEBI" id="CHEBI:57805"/>
    </ligand>
</feature>
<evidence type="ECO:0000256" key="3">
    <source>
        <dbReference type="ARBA" id="ARBA00022679"/>
    </source>
</evidence>
<dbReference type="PROSITE" id="PS00600">
    <property type="entry name" value="AA_TRANSFER_CLASS_3"/>
    <property type="match status" value="1"/>
</dbReference>
<dbReference type="NCBIfam" id="NF002325">
    <property type="entry name" value="PRK01278.1"/>
    <property type="match status" value="1"/>
</dbReference>
<dbReference type="PANTHER" id="PTHR11986">
    <property type="entry name" value="AMINOTRANSFERASE CLASS III"/>
    <property type="match status" value="1"/>
</dbReference>
<reference evidence="6" key="1">
    <citation type="submission" date="2021-10" db="EMBL/GenBank/DDBJ databases">
        <title>Anaerobic single-cell dispensing facilitates the cultivation of human gut bacteria.</title>
        <authorList>
            <person name="Afrizal A."/>
        </authorList>
    </citation>
    <scope>NUCLEOTIDE SEQUENCE</scope>
    <source>
        <strain evidence="6">CLA-AA-H250</strain>
    </source>
</reference>
<keyword evidence="7" id="KW-1185">Reference proteome</keyword>
<comment type="subcellular location">
    <subcellularLocation>
        <location evidence="5">Cytoplasm</location>
    </subcellularLocation>
</comment>
<keyword evidence="4 5" id="KW-0663">Pyridoxal phosphate</keyword>
<comment type="subunit">
    <text evidence="5">Homodimer.</text>
</comment>
<feature type="binding site" evidence="5">
    <location>
        <position position="279"/>
    </location>
    <ligand>
        <name>pyridoxal 5'-phosphate</name>
        <dbReference type="ChEBI" id="CHEBI:597326"/>
    </ligand>
</feature>
<dbReference type="GO" id="GO:0006526">
    <property type="term" value="P:L-arginine biosynthetic process"/>
    <property type="evidence" value="ECO:0007669"/>
    <property type="project" value="UniProtKB-UniRule"/>
</dbReference>
<dbReference type="GO" id="GO:0003992">
    <property type="term" value="F:N2-acetyl-L-ornithine:2-oxoglutarate 5-aminotransferase activity"/>
    <property type="evidence" value="ECO:0007669"/>
    <property type="project" value="UniProtKB-UniRule"/>
</dbReference>
<dbReference type="InterPro" id="IPR049704">
    <property type="entry name" value="Aminotrans_3_PPA_site"/>
</dbReference>
<comment type="pathway">
    <text evidence="5">Amino-acid biosynthesis; L-arginine biosynthesis; N(2)-acetyl-L-ornithine from L-glutamate: step 4/4.</text>
</comment>
<dbReference type="PIRSF" id="PIRSF000521">
    <property type="entry name" value="Transaminase_4ab_Lys_Orn"/>
    <property type="match status" value="1"/>
</dbReference>
<feature type="binding site" evidence="5">
    <location>
        <begin position="221"/>
        <end position="224"/>
    </location>
    <ligand>
        <name>pyridoxal 5'-phosphate</name>
        <dbReference type="ChEBI" id="CHEBI:597326"/>
    </ligand>
</feature>
<evidence type="ECO:0000256" key="4">
    <source>
        <dbReference type="ARBA" id="ARBA00022898"/>
    </source>
</evidence>
<dbReference type="Gene3D" id="3.90.1150.10">
    <property type="entry name" value="Aspartate Aminotransferase, domain 1"/>
    <property type="match status" value="1"/>
</dbReference>
<dbReference type="EMBL" id="JAJEQC010000006">
    <property type="protein sequence ID" value="MCC2136916.1"/>
    <property type="molecule type" value="Genomic_DNA"/>
</dbReference>
<evidence type="ECO:0000313" key="7">
    <source>
        <dbReference type="Proteomes" id="UP001199424"/>
    </source>
</evidence>
<feature type="binding site" evidence="5">
    <location>
        <begin position="105"/>
        <end position="106"/>
    </location>
    <ligand>
        <name>pyridoxal 5'-phosphate</name>
        <dbReference type="ChEBI" id="CHEBI:597326"/>
    </ligand>
</feature>
<dbReference type="Gene3D" id="3.40.640.10">
    <property type="entry name" value="Type I PLP-dependent aspartate aminotransferase-like (Major domain)"/>
    <property type="match status" value="1"/>
</dbReference>
<keyword evidence="5" id="KW-0963">Cytoplasm</keyword>
<dbReference type="CDD" id="cd00610">
    <property type="entry name" value="OAT_like"/>
    <property type="match status" value="1"/>
</dbReference>
<dbReference type="SUPFAM" id="SSF53383">
    <property type="entry name" value="PLP-dependent transferases"/>
    <property type="match status" value="1"/>
</dbReference>
<dbReference type="EC" id="2.6.1.11" evidence="5"/>
<gene>
    <name evidence="5" type="primary">argD</name>
    <name evidence="6" type="ORF">LKD31_07780</name>
</gene>
<keyword evidence="3 5" id="KW-0808">Transferase</keyword>
<comment type="similarity">
    <text evidence="5">Belongs to the class-III pyridoxal-phosphate-dependent aminotransferase family. ArgD subfamily.</text>
</comment>
<proteinExistence type="inferred from homology"/>
<organism evidence="6 7">
    <name type="scientific">Hominenteromicrobium mulieris</name>
    <dbReference type="NCBI Taxonomy" id="2885357"/>
    <lineage>
        <taxon>Bacteria</taxon>
        <taxon>Bacillati</taxon>
        <taxon>Bacillota</taxon>
        <taxon>Clostridia</taxon>
        <taxon>Eubacteriales</taxon>
        <taxon>Oscillospiraceae</taxon>
        <taxon>Hominenteromicrobium</taxon>
    </lineage>
</organism>
<dbReference type="GO" id="GO:0030170">
    <property type="term" value="F:pyridoxal phosphate binding"/>
    <property type="evidence" value="ECO:0007669"/>
    <property type="project" value="InterPro"/>
</dbReference>
<dbReference type="InterPro" id="IPR015421">
    <property type="entry name" value="PyrdxlP-dep_Trfase_major"/>
</dbReference>
<dbReference type="RefSeq" id="WP_308449271.1">
    <property type="nucleotide sequence ID" value="NZ_JAJEQC010000006.1"/>
</dbReference>
<keyword evidence="5" id="KW-0055">Arginine biosynthesis</keyword>
<evidence type="ECO:0000256" key="2">
    <source>
        <dbReference type="ARBA" id="ARBA00022605"/>
    </source>
</evidence>